<dbReference type="EMBL" id="PCRP01000072">
    <property type="protein sequence ID" value="PIP23200.1"/>
    <property type="molecule type" value="Genomic_DNA"/>
</dbReference>
<accession>A0A2G9YVE7</accession>
<feature type="transmembrane region" description="Helical" evidence="1">
    <location>
        <begin position="12"/>
        <end position="35"/>
    </location>
</feature>
<evidence type="ECO:0000256" key="1">
    <source>
        <dbReference type="SAM" id="Phobius"/>
    </source>
</evidence>
<name>A0A2G9YVE7_9BACT</name>
<dbReference type="Proteomes" id="UP000230273">
    <property type="component" value="Unassembled WGS sequence"/>
</dbReference>
<dbReference type="AlphaFoldDB" id="A0A2G9YVE7"/>
<organism evidence="2 3">
    <name type="scientific">Candidatus Nealsonbacteria bacterium CG23_combo_of_CG06-09_8_20_14_all_38_19</name>
    <dbReference type="NCBI Taxonomy" id="1974721"/>
    <lineage>
        <taxon>Bacteria</taxon>
        <taxon>Candidatus Nealsoniibacteriota</taxon>
    </lineage>
</organism>
<evidence type="ECO:0000313" key="2">
    <source>
        <dbReference type="EMBL" id="PIP23200.1"/>
    </source>
</evidence>
<sequence length="69" mass="7539">MFGKIFFPQKASLGAFLRFALEGAMVVVIFFAALFDFSFGGYGVPALAASRKIKESKVFRFSLFAGFAV</sequence>
<reference evidence="2 3" key="1">
    <citation type="submission" date="2017-09" db="EMBL/GenBank/DDBJ databases">
        <title>Depth-based differentiation of microbial function through sediment-hosted aquifers and enrichment of novel symbionts in the deep terrestrial subsurface.</title>
        <authorList>
            <person name="Probst A.J."/>
            <person name="Ladd B."/>
            <person name="Jarett J.K."/>
            <person name="Geller-Mcgrath D.E."/>
            <person name="Sieber C.M."/>
            <person name="Emerson J.B."/>
            <person name="Anantharaman K."/>
            <person name="Thomas B.C."/>
            <person name="Malmstrom R."/>
            <person name="Stieglmeier M."/>
            <person name="Klingl A."/>
            <person name="Woyke T."/>
            <person name="Ryan C.M."/>
            <person name="Banfield J.F."/>
        </authorList>
    </citation>
    <scope>NUCLEOTIDE SEQUENCE [LARGE SCALE GENOMIC DNA]</scope>
    <source>
        <strain evidence="2">CG23_combo_of_CG06-09_8_20_14_all_38_19</strain>
    </source>
</reference>
<evidence type="ECO:0000313" key="3">
    <source>
        <dbReference type="Proteomes" id="UP000230273"/>
    </source>
</evidence>
<keyword evidence="1" id="KW-0812">Transmembrane</keyword>
<protein>
    <submittedName>
        <fullName evidence="2">Uncharacterized protein</fullName>
    </submittedName>
</protein>
<gene>
    <name evidence="2" type="ORF">COX36_04610</name>
</gene>
<proteinExistence type="predicted"/>
<keyword evidence="1" id="KW-1133">Transmembrane helix</keyword>
<keyword evidence="1" id="KW-0472">Membrane</keyword>
<comment type="caution">
    <text evidence="2">The sequence shown here is derived from an EMBL/GenBank/DDBJ whole genome shotgun (WGS) entry which is preliminary data.</text>
</comment>